<name>A0A165N2H2_9BACL</name>
<dbReference type="InterPro" id="IPR011642">
    <property type="entry name" value="Gate_dom"/>
</dbReference>
<protein>
    <recommendedName>
        <fullName evidence="2">Nucleoside transporter/FeoB GTPase Gate domain-containing protein</fullName>
    </recommendedName>
</protein>
<evidence type="ECO:0000256" key="1">
    <source>
        <dbReference type="SAM" id="Phobius"/>
    </source>
</evidence>
<dbReference type="Proteomes" id="UP000076567">
    <property type="component" value="Unassembled WGS sequence"/>
</dbReference>
<evidence type="ECO:0000259" key="2">
    <source>
        <dbReference type="Pfam" id="PF07670"/>
    </source>
</evidence>
<evidence type="ECO:0000313" key="3">
    <source>
        <dbReference type="EMBL" id="KZE64354.1"/>
    </source>
</evidence>
<dbReference type="RefSeq" id="WP_066245624.1">
    <property type="nucleotide sequence ID" value="NZ_LRFC01000038.1"/>
</dbReference>
<gene>
    <name evidence="3" type="ORF">AWM68_14820</name>
</gene>
<keyword evidence="1" id="KW-0472">Membrane</keyword>
<feature type="transmembrane region" description="Helical" evidence="1">
    <location>
        <begin position="281"/>
        <end position="300"/>
    </location>
</feature>
<organism evidence="3 4">
    <name type="scientific">Fictibacillus phosphorivorans</name>
    <dbReference type="NCBI Taxonomy" id="1221500"/>
    <lineage>
        <taxon>Bacteria</taxon>
        <taxon>Bacillati</taxon>
        <taxon>Bacillota</taxon>
        <taxon>Bacilli</taxon>
        <taxon>Bacillales</taxon>
        <taxon>Fictibacillaceae</taxon>
        <taxon>Fictibacillus</taxon>
    </lineage>
</organism>
<dbReference type="AlphaFoldDB" id="A0A165N2H2"/>
<dbReference type="EMBL" id="LRFC01000038">
    <property type="protein sequence ID" value="KZE64354.1"/>
    <property type="molecule type" value="Genomic_DNA"/>
</dbReference>
<feature type="domain" description="Nucleoside transporter/FeoB GTPase Gate" evidence="2">
    <location>
        <begin position="175"/>
        <end position="264"/>
    </location>
</feature>
<feature type="domain" description="Nucleoside transporter/FeoB GTPase Gate" evidence="2">
    <location>
        <begin position="16"/>
        <end position="100"/>
    </location>
</feature>
<sequence length="322" mass="35370">METLKKGTLAGLKTTWTLGKIIFPVTLIITLLSHTPVLDWIIAFLSPAMKWIGLPGEAAIPLVLGNFLNLYAGIGGILTLDSLTVQDVFILAVMLSFSHNLFIESGVAASVGIKLWVILLVRIGLALFSAFMINLLWDGGTEKAQYGFMPKPEAAPSGWGEITLTALEKASLGILQLALIVIPLMIIMQFMKDKGWLNKFSNWMAPAMKLLGMKENTSMTMAAGLTIGLAYGAGVMMQAAKEDGVSKKDLYLAFIFLVSCHAVVEDTLVFIPLGIPVLPLLIIRVVTAIVLTIVVAYFWNKMERKNRLTREEFQHETRHHTI</sequence>
<keyword evidence="1" id="KW-0812">Transmembrane</keyword>
<feature type="transmembrane region" description="Helical" evidence="1">
    <location>
        <begin position="85"/>
        <end position="103"/>
    </location>
</feature>
<feature type="transmembrane region" description="Helical" evidence="1">
    <location>
        <begin position="58"/>
        <end position="78"/>
    </location>
</feature>
<feature type="transmembrane region" description="Helical" evidence="1">
    <location>
        <begin position="250"/>
        <end position="275"/>
    </location>
</feature>
<dbReference type="OrthoDB" id="9779080at2"/>
<feature type="transmembrane region" description="Helical" evidence="1">
    <location>
        <begin position="172"/>
        <end position="191"/>
    </location>
</feature>
<feature type="transmembrane region" description="Helical" evidence="1">
    <location>
        <begin position="218"/>
        <end position="238"/>
    </location>
</feature>
<proteinExistence type="predicted"/>
<accession>A0A165N2H2</accession>
<feature type="transmembrane region" description="Helical" evidence="1">
    <location>
        <begin position="115"/>
        <end position="137"/>
    </location>
</feature>
<dbReference type="Pfam" id="PF07670">
    <property type="entry name" value="Gate"/>
    <property type="match status" value="2"/>
</dbReference>
<feature type="transmembrane region" description="Helical" evidence="1">
    <location>
        <begin position="21"/>
        <end position="46"/>
    </location>
</feature>
<keyword evidence="4" id="KW-1185">Reference proteome</keyword>
<keyword evidence="1" id="KW-1133">Transmembrane helix</keyword>
<comment type="caution">
    <text evidence="3">The sequence shown here is derived from an EMBL/GenBank/DDBJ whole genome shotgun (WGS) entry which is preliminary data.</text>
</comment>
<reference evidence="4" key="1">
    <citation type="submission" date="2016-01" db="EMBL/GenBank/DDBJ databases">
        <title>Draft genome of Chromobacterium sp. F49.</title>
        <authorList>
            <person name="Hong K.W."/>
        </authorList>
    </citation>
    <scope>NUCLEOTIDE SEQUENCE [LARGE SCALE GENOMIC DNA]</scope>
    <source>
        <strain evidence="4">P7IIIA</strain>
    </source>
</reference>
<evidence type="ECO:0000313" key="4">
    <source>
        <dbReference type="Proteomes" id="UP000076567"/>
    </source>
</evidence>